<name>A0A2P6M6D5_9GAMM</name>
<keyword evidence="7 13" id="KW-0653">Protein transport</keyword>
<dbReference type="GO" id="GO:0015031">
    <property type="term" value="P:protein transport"/>
    <property type="evidence" value="ECO:0007669"/>
    <property type="project" value="UniProtKB-KW"/>
</dbReference>
<evidence type="ECO:0000256" key="14">
    <source>
        <dbReference type="SAM" id="SignalP"/>
    </source>
</evidence>
<dbReference type="SUPFAM" id="SSF89392">
    <property type="entry name" value="Prokaryotic lipoproteins and lipoprotein localization factors"/>
    <property type="match status" value="1"/>
</dbReference>
<keyword evidence="8 13" id="KW-0472">Membrane</keyword>
<evidence type="ECO:0000256" key="7">
    <source>
        <dbReference type="ARBA" id="ARBA00022927"/>
    </source>
</evidence>
<comment type="subunit">
    <text evidence="3 13">Monomer.</text>
</comment>
<dbReference type="Proteomes" id="UP000241736">
    <property type="component" value="Unassembled WGS sequence"/>
</dbReference>
<dbReference type="NCBIfam" id="TIGR00548">
    <property type="entry name" value="lolB"/>
    <property type="match status" value="1"/>
</dbReference>
<evidence type="ECO:0000256" key="8">
    <source>
        <dbReference type="ARBA" id="ARBA00023136"/>
    </source>
</evidence>
<feature type="chain" id="PRO_5015179767" description="Outer-membrane lipoprotein LolB" evidence="14">
    <location>
        <begin position="22"/>
        <end position="195"/>
    </location>
</feature>
<feature type="signal peptide" evidence="14">
    <location>
        <begin position="1"/>
        <end position="21"/>
    </location>
</feature>
<dbReference type="HAMAP" id="MF_00233">
    <property type="entry name" value="LolB"/>
    <property type="match status" value="1"/>
</dbReference>
<reference evidence="15 16" key="1">
    <citation type="submission" date="2018-03" db="EMBL/GenBank/DDBJ databases">
        <title>Arenimonas caeni sp. nov., isolated from activated sludge.</title>
        <authorList>
            <person name="Liu H."/>
        </authorList>
    </citation>
    <scope>NUCLEOTIDE SEQUENCE [LARGE SCALE GENOMIC DNA]</scope>
    <source>
        <strain evidence="16">z29</strain>
    </source>
</reference>
<comment type="subcellular location">
    <subcellularLocation>
        <location evidence="1 13">Cell outer membrane</location>
        <topology evidence="1 13">Lipid-anchor</topology>
    </subcellularLocation>
</comment>
<evidence type="ECO:0000313" key="15">
    <source>
        <dbReference type="EMBL" id="PRH81571.1"/>
    </source>
</evidence>
<evidence type="ECO:0000256" key="4">
    <source>
        <dbReference type="ARBA" id="ARBA00016202"/>
    </source>
</evidence>
<accession>A0A2P6M6D5</accession>
<dbReference type="CDD" id="cd16326">
    <property type="entry name" value="LolB"/>
    <property type="match status" value="1"/>
</dbReference>
<evidence type="ECO:0000256" key="11">
    <source>
        <dbReference type="ARBA" id="ARBA00023237"/>
    </source>
</evidence>
<keyword evidence="12 13" id="KW-0449">Lipoprotein</keyword>
<evidence type="ECO:0000256" key="2">
    <source>
        <dbReference type="ARBA" id="ARBA00009696"/>
    </source>
</evidence>
<dbReference type="EMBL" id="PVLF01000022">
    <property type="protein sequence ID" value="PRH81571.1"/>
    <property type="molecule type" value="Genomic_DNA"/>
</dbReference>
<dbReference type="PROSITE" id="PS51257">
    <property type="entry name" value="PROKAR_LIPOPROTEIN"/>
    <property type="match status" value="1"/>
</dbReference>
<dbReference type="RefSeq" id="WP_106991312.1">
    <property type="nucleotide sequence ID" value="NZ_JAVEVW010000003.1"/>
</dbReference>
<keyword evidence="16" id="KW-1185">Reference proteome</keyword>
<comment type="function">
    <text evidence="13">Plays a critical role in the incorporation of lipoproteins in the outer membrane after they are released by the LolA protein.</text>
</comment>
<evidence type="ECO:0000313" key="16">
    <source>
        <dbReference type="Proteomes" id="UP000241736"/>
    </source>
</evidence>
<dbReference type="OrthoDB" id="9797618at2"/>
<dbReference type="InterPro" id="IPR029046">
    <property type="entry name" value="LolA/LolB/LppX"/>
</dbReference>
<dbReference type="GO" id="GO:0044874">
    <property type="term" value="P:lipoprotein localization to outer membrane"/>
    <property type="evidence" value="ECO:0007669"/>
    <property type="project" value="UniProtKB-UniRule"/>
</dbReference>
<keyword evidence="6 13" id="KW-0732">Signal</keyword>
<dbReference type="AlphaFoldDB" id="A0A2P6M6D5"/>
<evidence type="ECO:0000256" key="10">
    <source>
        <dbReference type="ARBA" id="ARBA00023186"/>
    </source>
</evidence>
<keyword evidence="11 13" id="KW-0998">Cell outer membrane</keyword>
<comment type="caution">
    <text evidence="15">The sequence shown here is derived from an EMBL/GenBank/DDBJ whole genome shotgun (WGS) entry which is preliminary data.</text>
</comment>
<evidence type="ECO:0000256" key="6">
    <source>
        <dbReference type="ARBA" id="ARBA00022729"/>
    </source>
</evidence>
<proteinExistence type="inferred from homology"/>
<sequence>MTRRTCLLSVLVLLLAACVPAPVRGPGDATQLAAQAAHEAVLRAEPDWGFEGRLAVRAGGEGGSGRLEWRQRGERYEIRLSAPVTGKGWQLLGEPGQARLEGLDEGSLVGGDARLLLAQATGWDIPVADLAWWVRGGRAPGPAELEFGPDGRPARLLQQGWTVEYREWAGDRPRRVFASRGDASVRLVVDAWSQP</sequence>
<evidence type="ECO:0000256" key="13">
    <source>
        <dbReference type="HAMAP-Rule" id="MF_00233"/>
    </source>
</evidence>
<evidence type="ECO:0000256" key="9">
    <source>
        <dbReference type="ARBA" id="ARBA00023139"/>
    </source>
</evidence>
<protein>
    <recommendedName>
        <fullName evidence="4 13">Outer-membrane lipoprotein LolB</fullName>
    </recommendedName>
</protein>
<dbReference type="GO" id="GO:0009279">
    <property type="term" value="C:cell outer membrane"/>
    <property type="evidence" value="ECO:0007669"/>
    <property type="project" value="UniProtKB-SubCell"/>
</dbReference>
<keyword evidence="9 13" id="KW-0564">Palmitate</keyword>
<dbReference type="Gene3D" id="2.50.20.10">
    <property type="entry name" value="Lipoprotein localisation LolA/LolB/LppX"/>
    <property type="match status" value="1"/>
</dbReference>
<keyword evidence="10 13" id="KW-0143">Chaperone</keyword>
<evidence type="ECO:0000256" key="3">
    <source>
        <dbReference type="ARBA" id="ARBA00011245"/>
    </source>
</evidence>
<evidence type="ECO:0000256" key="1">
    <source>
        <dbReference type="ARBA" id="ARBA00004459"/>
    </source>
</evidence>
<dbReference type="InterPro" id="IPR004565">
    <property type="entry name" value="OM_lipoprot_LolB"/>
</dbReference>
<organism evidence="15 16">
    <name type="scientific">Arenimonas caeni</name>
    <dbReference type="NCBI Taxonomy" id="2058085"/>
    <lineage>
        <taxon>Bacteria</taxon>
        <taxon>Pseudomonadati</taxon>
        <taxon>Pseudomonadota</taxon>
        <taxon>Gammaproteobacteria</taxon>
        <taxon>Lysobacterales</taxon>
        <taxon>Lysobacteraceae</taxon>
        <taxon>Arenimonas</taxon>
    </lineage>
</organism>
<comment type="similarity">
    <text evidence="2 13">Belongs to the LolB family.</text>
</comment>
<evidence type="ECO:0000256" key="12">
    <source>
        <dbReference type="ARBA" id="ARBA00023288"/>
    </source>
</evidence>
<gene>
    <name evidence="13 15" type="primary">lolB</name>
    <name evidence="15" type="ORF">C6N40_12205</name>
</gene>
<keyword evidence="5 13" id="KW-0813">Transport</keyword>
<evidence type="ECO:0000256" key="5">
    <source>
        <dbReference type="ARBA" id="ARBA00022448"/>
    </source>
</evidence>
<dbReference type="Pfam" id="PF03550">
    <property type="entry name" value="LolB"/>
    <property type="match status" value="1"/>
</dbReference>